<keyword evidence="8" id="KW-0963">Cytoplasm</keyword>
<dbReference type="AlphaFoldDB" id="A0A9D2NQ84"/>
<dbReference type="InterPro" id="IPR035911">
    <property type="entry name" value="MurE/MurF_N"/>
</dbReference>
<feature type="domain" description="Mur ligase central" evidence="12">
    <location>
        <begin position="101"/>
        <end position="299"/>
    </location>
</feature>
<dbReference type="NCBIfam" id="NF001126">
    <property type="entry name" value="PRK00139.1-4"/>
    <property type="match status" value="1"/>
</dbReference>
<feature type="binding site" evidence="8">
    <location>
        <position position="179"/>
    </location>
    <ligand>
        <name>UDP-N-acetyl-alpha-D-muramoyl-L-alanyl-D-glutamate</name>
        <dbReference type="ChEBI" id="CHEBI:83900"/>
    </ligand>
</feature>
<feature type="domain" description="Mur ligase N-terminal catalytic" evidence="10">
    <location>
        <begin position="15"/>
        <end position="89"/>
    </location>
</feature>
<dbReference type="GO" id="GO:0005737">
    <property type="term" value="C:cytoplasm"/>
    <property type="evidence" value="ECO:0007669"/>
    <property type="project" value="UniProtKB-SubCell"/>
</dbReference>
<dbReference type="InterPro" id="IPR000713">
    <property type="entry name" value="Mur_ligase_N"/>
</dbReference>
<dbReference type="GO" id="GO:0005524">
    <property type="term" value="F:ATP binding"/>
    <property type="evidence" value="ECO:0007669"/>
    <property type="project" value="UniProtKB-UniRule"/>
</dbReference>
<reference evidence="13" key="2">
    <citation type="submission" date="2021-04" db="EMBL/GenBank/DDBJ databases">
        <authorList>
            <person name="Gilroy R."/>
        </authorList>
    </citation>
    <scope>NUCLEOTIDE SEQUENCE</scope>
    <source>
        <strain evidence="13">CHK187-11901</strain>
    </source>
</reference>
<dbReference type="SUPFAM" id="SSF53623">
    <property type="entry name" value="MurD-like peptide ligases, catalytic domain"/>
    <property type="match status" value="1"/>
</dbReference>
<evidence type="ECO:0000259" key="11">
    <source>
        <dbReference type="Pfam" id="PF02875"/>
    </source>
</evidence>
<keyword evidence="8" id="KW-0460">Magnesium</keyword>
<dbReference type="NCBIfam" id="TIGR01085">
    <property type="entry name" value="murE"/>
    <property type="match status" value="1"/>
</dbReference>
<dbReference type="Gene3D" id="3.90.190.20">
    <property type="entry name" value="Mur ligase, C-terminal domain"/>
    <property type="match status" value="1"/>
</dbReference>
<reference evidence="13" key="1">
    <citation type="journal article" date="2021" name="PeerJ">
        <title>Extensive microbial diversity within the chicken gut microbiome revealed by metagenomics and culture.</title>
        <authorList>
            <person name="Gilroy R."/>
            <person name="Ravi A."/>
            <person name="Getino M."/>
            <person name="Pursley I."/>
            <person name="Horton D.L."/>
            <person name="Alikhan N.F."/>
            <person name="Baker D."/>
            <person name="Gharbi K."/>
            <person name="Hall N."/>
            <person name="Watson M."/>
            <person name="Adriaenssens E.M."/>
            <person name="Foster-Nyarko E."/>
            <person name="Jarju S."/>
            <person name="Secka A."/>
            <person name="Antonio M."/>
            <person name="Oren A."/>
            <person name="Chaudhuri R.R."/>
            <person name="La Ragione R."/>
            <person name="Hildebrand F."/>
            <person name="Pallen M.J."/>
        </authorList>
    </citation>
    <scope>NUCLEOTIDE SEQUENCE</scope>
    <source>
        <strain evidence="13">CHK187-11901</strain>
    </source>
</reference>
<dbReference type="Pfam" id="PF08245">
    <property type="entry name" value="Mur_ligase_M"/>
    <property type="match status" value="1"/>
</dbReference>
<dbReference type="InterPro" id="IPR036615">
    <property type="entry name" value="Mur_ligase_C_dom_sf"/>
</dbReference>
<feature type="binding site" evidence="8">
    <location>
        <position position="171"/>
    </location>
    <ligand>
        <name>UDP-N-acetyl-alpha-D-muramoyl-L-alanyl-D-glutamate</name>
        <dbReference type="ChEBI" id="CHEBI:83900"/>
    </ligand>
</feature>
<evidence type="ECO:0000256" key="1">
    <source>
        <dbReference type="ARBA" id="ARBA00004752"/>
    </source>
</evidence>
<dbReference type="SUPFAM" id="SSF53244">
    <property type="entry name" value="MurD-like peptide ligases, peptide-binding domain"/>
    <property type="match status" value="1"/>
</dbReference>
<keyword evidence="5 8" id="KW-0573">Peptidoglycan synthesis</keyword>
<comment type="cofactor">
    <cofactor evidence="8">
        <name>Mg(2+)</name>
        <dbReference type="ChEBI" id="CHEBI:18420"/>
    </cofactor>
</comment>
<dbReference type="Gene3D" id="3.40.1390.10">
    <property type="entry name" value="MurE/MurF, N-terminal domain"/>
    <property type="match status" value="1"/>
</dbReference>
<evidence type="ECO:0000256" key="8">
    <source>
        <dbReference type="HAMAP-Rule" id="MF_00208"/>
    </source>
</evidence>
<comment type="caution">
    <text evidence="13">The sequence shown here is derived from an EMBL/GenBank/DDBJ whole genome shotgun (WGS) entry which is preliminary data.</text>
</comment>
<protein>
    <recommendedName>
        <fullName evidence="8">UDP-N-acetylmuramyl-tripeptide synthetase</fullName>
        <ecNumber evidence="8">6.3.2.-</ecNumber>
    </recommendedName>
    <alternativeName>
        <fullName evidence="8">UDP-MurNAc-tripeptide synthetase</fullName>
    </alternativeName>
</protein>
<evidence type="ECO:0000256" key="9">
    <source>
        <dbReference type="RuleBase" id="RU004135"/>
    </source>
</evidence>
<dbReference type="GO" id="GO:0051301">
    <property type="term" value="P:cell division"/>
    <property type="evidence" value="ECO:0007669"/>
    <property type="project" value="UniProtKB-KW"/>
</dbReference>
<evidence type="ECO:0000256" key="4">
    <source>
        <dbReference type="ARBA" id="ARBA00022960"/>
    </source>
</evidence>
<keyword evidence="8" id="KW-0547">Nucleotide-binding</keyword>
<dbReference type="GO" id="GO:0016881">
    <property type="term" value="F:acid-amino acid ligase activity"/>
    <property type="evidence" value="ECO:0007669"/>
    <property type="project" value="UniProtKB-UniRule"/>
</dbReference>
<proteinExistence type="inferred from homology"/>
<keyword evidence="8 13" id="KW-0436">Ligase</keyword>
<evidence type="ECO:0000256" key="2">
    <source>
        <dbReference type="ARBA" id="ARBA00005898"/>
    </source>
</evidence>
<evidence type="ECO:0000313" key="14">
    <source>
        <dbReference type="Proteomes" id="UP000823896"/>
    </source>
</evidence>
<evidence type="ECO:0000256" key="5">
    <source>
        <dbReference type="ARBA" id="ARBA00022984"/>
    </source>
</evidence>
<comment type="caution">
    <text evidence="8">Lacks conserved residue(s) required for the propagation of feature annotation.</text>
</comment>
<dbReference type="EC" id="6.3.2.-" evidence="8"/>
<gene>
    <name evidence="8" type="primary">murE</name>
    <name evidence="13" type="ORF">H9702_00085</name>
</gene>
<sequence>MKLNQLFGSVPAIEIGGLAIDSRKVKPGDMYFCLEGMVNDGHAFVKDAVEKGAVCIVHSKELDEMPDGAVYVKVSDVNKVLNEIASRFYGNPSRTLTMFGVTGTNGKSSVTNIIQSLYSHKAPCGYIGTIAISFGDVRREPDLTTPDPILIHSTLAEMVDAGMKACAMEVSSHGLELRRVESVDFDAAVFTNLTHDHLDFHGTMERYFAAKLKLFTSLKPDALAVINIDDPYGEKIIDACKVRTVTYGIAHDADYRADNIHLGVEETSFTLVHDGKEYPVTTNLVALFNVYNLLAAIAVLAETVMPLEEILPHTAHIQQVAGRIERICEGQPFNVIVDFAHTPDGMEKIMSYGRLITKEGCKMIAVFGSAGQRDTKKRPIFGELADKYCDMVILTEDDPRGEDPHEIADEIRSGIHQTKNVFISDRYSAIRQAIESANEGDTILLLGKGDEDFMYHENGRVPWKGDHNAARECIRRYYFGENSNDLEK</sequence>
<dbReference type="HAMAP" id="MF_00208">
    <property type="entry name" value="MurE"/>
    <property type="match status" value="1"/>
</dbReference>
<dbReference type="GO" id="GO:0009252">
    <property type="term" value="P:peptidoglycan biosynthetic process"/>
    <property type="evidence" value="ECO:0007669"/>
    <property type="project" value="UniProtKB-UniRule"/>
</dbReference>
<keyword evidence="8" id="KW-0067">ATP-binding</keyword>
<name>A0A9D2NQ84_9FIRM</name>
<keyword evidence="7 8" id="KW-0961">Cell wall biogenesis/degradation</keyword>
<comment type="similarity">
    <text evidence="2 8">Belongs to the MurCDEF family. MurE subfamily.</text>
</comment>
<dbReference type="InterPro" id="IPR036565">
    <property type="entry name" value="Mur-like_cat_sf"/>
</dbReference>
<dbReference type="PANTHER" id="PTHR23135">
    <property type="entry name" value="MUR LIGASE FAMILY MEMBER"/>
    <property type="match status" value="1"/>
</dbReference>
<evidence type="ECO:0000256" key="7">
    <source>
        <dbReference type="ARBA" id="ARBA00023316"/>
    </source>
</evidence>
<evidence type="ECO:0000256" key="3">
    <source>
        <dbReference type="ARBA" id="ARBA00022618"/>
    </source>
</evidence>
<keyword evidence="3 8" id="KW-0132">Cell division</keyword>
<organism evidence="13 14">
    <name type="scientific">Candidatus Merdibacter merdavium</name>
    <dbReference type="NCBI Taxonomy" id="2838692"/>
    <lineage>
        <taxon>Bacteria</taxon>
        <taxon>Bacillati</taxon>
        <taxon>Bacillota</taxon>
        <taxon>Erysipelotrichia</taxon>
        <taxon>Erysipelotrichales</taxon>
        <taxon>Erysipelotrichaceae</taxon>
        <taxon>Merdibacter</taxon>
    </lineage>
</organism>
<feature type="binding site" evidence="8">
    <location>
        <begin position="144"/>
        <end position="145"/>
    </location>
    <ligand>
        <name>UDP-N-acetyl-alpha-D-muramoyl-L-alanyl-D-glutamate</name>
        <dbReference type="ChEBI" id="CHEBI:83900"/>
    </ligand>
</feature>
<dbReference type="GO" id="GO:0071555">
    <property type="term" value="P:cell wall organization"/>
    <property type="evidence" value="ECO:0007669"/>
    <property type="project" value="UniProtKB-KW"/>
</dbReference>
<accession>A0A9D2NQ84</accession>
<evidence type="ECO:0000259" key="10">
    <source>
        <dbReference type="Pfam" id="PF01225"/>
    </source>
</evidence>
<evidence type="ECO:0000256" key="6">
    <source>
        <dbReference type="ARBA" id="ARBA00023306"/>
    </source>
</evidence>
<dbReference type="EMBL" id="DWWM01000001">
    <property type="protein sequence ID" value="HJC35516.1"/>
    <property type="molecule type" value="Genomic_DNA"/>
</dbReference>
<keyword evidence="6 8" id="KW-0131">Cell cycle</keyword>
<dbReference type="Pfam" id="PF02875">
    <property type="entry name" value="Mur_ligase_C"/>
    <property type="match status" value="1"/>
</dbReference>
<dbReference type="InterPro" id="IPR013221">
    <property type="entry name" value="Mur_ligase_cen"/>
</dbReference>
<feature type="binding site" evidence="8">
    <location>
        <begin position="103"/>
        <end position="109"/>
    </location>
    <ligand>
        <name>ATP</name>
        <dbReference type="ChEBI" id="CHEBI:30616"/>
    </ligand>
</feature>
<comment type="function">
    <text evidence="8">Catalyzes the addition of an amino acid to the nucleotide precursor UDP-N-acetylmuramoyl-L-alanyl-D-glutamate (UMAG) in the biosynthesis of bacterial cell-wall peptidoglycan.</text>
</comment>
<dbReference type="Gene3D" id="3.40.1190.10">
    <property type="entry name" value="Mur-like, catalytic domain"/>
    <property type="match status" value="1"/>
</dbReference>
<dbReference type="SUPFAM" id="SSF63418">
    <property type="entry name" value="MurE/MurF N-terminal domain"/>
    <property type="match status" value="1"/>
</dbReference>
<feature type="modified residue" description="N6-carboxylysine" evidence="8">
    <location>
        <position position="211"/>
    </location>
</feature>
<dbReference type="InterPro" id="IPR004101">
    <property type="entry name" value="Mur_ligase_C"/>
</dbReference>
<dbReference type="InterPro" id="IPR005761">
    <property type="entry name" value="UDP-N-AcMur-Glu-dNH2Pim_ligase"/>
</dbReference>
<comment type="PTM">
    <text evidence="8">Carboxylation is probably crucial for Mg(2+) binding and, consequently, for the gamma-phosphate positioning of ATP.</text>
</comment>
<keyword evidence="4 8" id="KW-0133">Cell shape</keyword>
<evidence type="ECO:0000313" key="13">
    <source>
        <dbReference type="EMBL" id="HJC35516.1"/>
    </source>
</evidence>
<comment type="subcellular location">
    <subcellularLocation>
        <location evidence="8 9">Cytoplasm</location>
    </subcellularLocation>
</comment>
<dbReference type="GO" id="GO:0000287">
    <property type="term" value="F:magnesium ion binding"/>
    <property type="evidence" value="ECO:0007669"/>
    <property type="project" value="UniProtKB-UniRule"/>
</dbReference>
<evidence type="ECO:0000259" key="12">
    <source>
        <dbReference type="Pfam" id="PF08245"/>
    </source>
</evidence>
<dbReference type="Pfam" id="PF01225">
    <property type="entry name" value="Mur_ligase"/>
    <property type="match status" value="1"/>
</dbReference>
<feature type="domain" description="Mur ligase C-terminal" evidence="11">
    <location>
        <begin position="322"/>
        <end position="449"/>
    </location>
</feature>
<dbReference type="GO" id="GO:0008360">
    <property type="term" value="P:regulation of cell shape"/>
    <property type="evidence" value="ECO:0007669"/>
    <property type="project" value="UniProtKB-KW"/>
</dbReference>
<comment type="pathway">
    <text evidence="1 8 9">Cell wall biogenesis; peptidoglycan biosynthesis.</text>
</comment>
<feature type="binding site" evidence="8">
    <location>
        <position position="22"/>
    </location>
    <ligand>
        <name>UDP-N-acetyl-alpha-D-muramoyl-L-alanyl-D-glutamate</name>
        <dbReference type="ChEBI" id="CHEBI:83900"/>
    </ligand>
</feature>
<dbReference type="PANTHER" id="PTHR23135:SF4">
    <property type="entry name" value="UDP-N-ACETYLMURAMOYL-L-ALANYL-D-GLUTAMATE--2,6-DIAMINOPIMELATE LIGASE MURE HOMOLOG, CHLOROPLASTIC"/>
    <property type="match status" value="1"/>
</dbReference>
<dbReference type="Proteomes" id="UP000823896">
    <property type="component" value="Unassembled WGS sequence"/>
</dbReference>